<proteinExistence type="predicted"/>
<keyword evidence="1" id="KW-0732">Signal</keyword>
<evidence type="ECO:0000313" key="2">
    <source>
        <dbReference type="EMBL" id="KAL0635596.1"/>
    </source>
</evidence>
<sequence length="183" mass="19613">MLAKVFVYATLLAAGALGAVVPSTQLTPANLYQTSDPLAVCEQRGIDPHGSIPSDANMVSAGTYEFTADSDASHWARAQVALATSPESAKRQAANIGIGMWAQDGCSGQGVWVDDANYNVNYYTAVNMFSVGISYRGLRNNEHLDFSKTKGGDFCGTFTYSAGFQTPVGCFNSQLINCFRIWL</sequence>
<evidence type="ECO:0000256" key="1">
    <source>
        <dbReference type="SAM" id="SignalP"/>
    </source>
</evidence>
<dbReference type="EMBL" id="JBBBZM010000066">
    <property type="protein sequence ID" value="KAL0635596.1"/>
    <property type="molecule type" value="Genomic_DNA"/>
</dbReference>
<keyword evidence="3" id="KW-1185">Reference proteome</keyword>
<feature type="chain" id="PRO_5045438777" evidence="1">
    <location>
        <begin position="19"/>
        <end position="183"/>
    </location>
</feature>
<feature type="signal peptide" evidence="1">
    <location>
        <begin position="1"/>
        <end position="18"/>
    </location>
</feature>
<evidence type="ECO:0000313" key="3">
    <source>
        <dbReference type="Proteomes" id="UP001447188"/>
    </source>
</evidence>
<protein>
    <submittedName>
        <fullName evidence="2">Uncharacterized protein</fullName>
    </submittedName>
</protein>
<comment type="caution">
    <text evidence="2">The sequence shown here is derived from an EMBL/GenBank/DDBJ whole genome shotgun (WGS) entry which is preliminary data.</text>
</comment>
<gene>
    <name evidence="2" type="ORF">Q9L58_005415</name>
</gene>
<organism evidence="2 3">
    <name type="scientific">Discina gigas</name>
    <dbReference type="NCBI Taxonomy" id="1032678"/>
    <lineage>
        <taxon>Eukaryota</taxon>
        <taxon>Fungi</taxon>
        <taxon>Dikarya</taxon>
        <taxon>Ascomycota</taxon>
        <taxon>Pezizomycotina</taxon>
        <taxon>Pezizomycetes</taxon>
        <taxon>Pezizales</taxon>
        <taxon>Discinaceae</taxon>
        <taxon>Discina</taxon>
    </lineage>
</organism>
<dbReference type="Proteomes" id="UP001447188">
    <property type="component" value="Unassembled WGS sequence"/>
</dbReference>
<reference evidence="2 3" key="1">
    <citation type="submission" date="2024-02" db="EMBL/GenBank/DDBJ databases">
        <title>Discinaceae phylogenomics.</title>
        <authorList>
            <person name="Dirks A.C."/>
            <person name="James T.Y."/>
        </authorList>
    </citation>
    <scope>NUCLEOTIDE SEQUENCE [LARGE SCALE GENOMIC DNA]</scope>
    <source>
        <strain evidence="2 3">ACD0624</strain>
    </source>
</reference>
<accession>A0ABR3GIA3</accession>
<name>A0ABR3GIA3_9PEZI</name>